<keyword evidence="3" id="KW-1185">Reference proteome</keyword>
<proteinExistence type="predicted"/>
<organism evidence="2 3">
    <name type="scientific">Prunus yedoensis var. nudiflora</name>
    <dbReference type="NCBI Taxonomy" id="2094558"/>
    <lineage>
        <taxon>Eukaryota</taxon>
        <taxon>Viridiplantae</taxon>
        <taxon>Streptophyta</taxon>
        <taxon>Embryophyta</taxon>
        <taxon>Tracheophyta</taxon>
        <taxon>Spermatophyta</taxon>
        <taxon>Magnoliopsida</taxon>
        <taxon>eudicotyledons</taxon>
        <taxon>Gunneridae</taxon>
        <taxon>Pentapetalae</taxon>
        <taxon>rosids</taxon>
        <taxon>fabids</taxon>
        <taxon>Rosales</taxon>
        <taxon>Rosaceae</taxon>
        <taxon>Amygdaloideae</taxon>
        <taxon>Amygdaleae</taxon>
        <taxon>Prunus</taxon>
    </lineage>
</organism>
<reference evidence="2 3" key="1">
    <citation type="submission" date="2018-02" db="EMBL/GenBank/DDBJ databases">
        <title>Draft genome of wild Prunus yedoensis var. nudiflora.</title>
        <authorList>
            <person name="Baek S."/>
            <person name="Kim J.-H."/>
            <person name="Choi K."/>
            <person name="Kim G.-B."/>
            <person name="Cho A."/>
            <person name="Jang H."/>
            <person name="Shin C.-H."/>
            <person name="Yu H.-J."/>
            <person name="Mun J.-H."/>
        </authorList>
    </citation>
    <scope>NUCLEOTIDE SEQUENCE [LARGE SCALE GENOMIC DNA]</scope>
    <source>
        <strain evidence="3">cv. Jeju island</strain>
        <tissue evidence="2">Leaf</tissue>
    </source>
</reference>
<dbReference type="Proteomes" id="UP000250321">
    <property type="component" value="Unassembled WGS sequence"/>
</dbReference>
<evidence type="ECO:0000313" key="3">
    <source>
        <dbReference type="Proteomes" id="UP000250321"/>
    </source>
</evidence>
<name>A0A314Z716_PRUYE</name>
<dbReference type="EMBL" id="PJQY01000156">
    <property type="protein sequence ID" value="PQQ17322.1"/>
    <property type="molecule type" value="Genomic_DNA"/>
</dbReference>
<feature type="region of interest" description="Disordered" evidence="1">
    <location>
        <begin position="22"/>
        <end position="125"/>
    </location>
</feature>
<gene>
    <name evidence="2" type="ORF">Pyn_08790</name>
</gene>
<dbReference type="AlphaFoldDB" id="A0A314Z716"/>
<sequence>MHEFQSSPCDRLPPTTARLAVLQGEAETKNTESLQFWKKGSAASGKQKQEEKPSAKKAQVASSGPPRTKEVTPQHAHNLTNLLHPEPGPCWQGAGDHPTSQKNGHHPEEEEKQCSLVSPDVAPKRRSMRILHARFTRARTSDSETSGAGLDGDDATEIEASVPEQESVDDIDDISEDFGEGDHYDHAEDAFVHSSSYPEEQGGSDVFTDSSVRRTNIESIVDVTDDQNLTAAVAILYRVPKSQAILLLPPNYARWACCSWYGNCACGAFFFQHI</sequence>
<comment type="caution">
    <text evidence="2">The sequence shown here is derived from an EMBL/GenBank/DDBJ whole genome shotgun (WGS) entry which is preliminary data.</text>
</comment>
<protein>
    <submittedName>
        <fullName evidence="2">Uncharacterized protein</fullName>
    </submittedName>
</protein>
<evidence type="ECO:0000313" key="2">
    <source>
        <dbReference type="EMBL" id="PQQ17322.1"/>
    </source>
</evidence>
<evidence type="ECO:0000256" key="1">
    <source>
        <dbReference type="SAM" id="MobiDB-lite"/>
    </source>
</evidence>
<accession>A0A314Z716</accession>